<evidence type="ECO:0000313" key="13">
    <source>
        <dbReference type="EMBL" id="KAI9554580.1"/>
    </source>
</evidence>
<feature type="transmembrane region" description="Helical" evidence="9">
    <location>
        <begin position="1041"/>
        <end position="1058"/>
    </location>
</feature>
<evidence type="ECO:0000256" key="1">
    <source>
        <dbReference type="ARBA" id="ARBA00004141"/>
    </source>
</evidence>
<evidence type="ECO:0000256" key="3">
    <source>
        <dbReference type="ARBA" id="ARBA00022692"/>
    </source>
</evidence>
<keyword evidence="8" id="KW-0175">Coiled coil</keyword>
<evidence type="ECO:0000256" key="8">
    <source>
        <dbReference type="SAM" id="Coils"/>
    </source>
</evidence>
<evidence type="ECO:0000256" key="5">
    <source>
        <dbReference type="ARBA" id="ARBA00023065"/>
    </source>
</evidence>
<feature type="transmembrane region" description="Helical" evidence="9">
    <location>
        <begin position="1128"/>
        <end position="1150"/>
    </location>
</feature>
<feature type="transmembrane region" description="Helical" evidence="9">
    <location>
        <begin position="967"/>
        <end position="992"/>
    </location>
</feature>
<dbReference type="EMBL" id="WJBH02000008">
    <property type="protein sequence ID" value="KAI9554580.1"/>
    <property type="molecule type" value="Genomic_DNA"/>
</dbReference>
<dbReference type="Pfam" id="PF25508">
    <property type="entry name" value="TRPM2"/>
    <property type="match status" value="1"/>
</dbReference>
<keyword evidence="5" id="KW-0406">Ion transport</keyword>
<keyword evidence="4 9" id="KW-1133">Transmembrane helix</keyword>
<comment type="caution">
    <text evidence="13">The sequence shown here is derived from an EMBL/GenBank/DDBJ whole genome shotgun (WGS) entry which is preliminary data.</text>
</comment>
<evidence type="ECO:0000256" key="2">
    <source>
        <dbReference type="ARBA" id="ARBA00022448"/>
    </source>
</evidence>
<gene>
    <name evidence="13" type="ORF">GHT06_019853</name>
</gene>
<dbReference type="Proteomes" id="UP000820818">
    <property type="component" value="Linkage Group LG8"/>
</dbReference>
<dbReference type="GO" id="GO:0030001">
    <property type="term" value="P:metal ion transport"/>
    <property type="evidence" value="ECO:0007669"/>
    <property type="project" value="TreeGrafter"/>
</dbReference>
<feature type="transmembrane region" description="Helical" evidence="9">
    <location>
        <begin position="1004"/>
        <end position="1021"/>
    </location>
</feature>
<evidence type="ECO:0000256" key="4">
    <source>
        <dbReference type="ARBA" id="ARBA00022989"/>
    </source>
</evidence>
<organism evidence="13 14">
    <name type="scientific">Daphnia sinensis</name>
    <dbReference type="NCBI Taxonomy" id="1820382"/>
    <lineage>
        <taxon>Eukaryota</taxon>
        <taxon>Metazoa</taxon>
        <taxon>Ecdysozoa</taxon>
        <taxon>Arthropoda</taxon>
        <taxon>Crustacea</taxon>
        <taxon>Branchiopoda</taxon>
        <taxon>Diplostraca</taxon>
        <taxon>Cladocera</taxon>
        <taxon>Anomopoda</taxon>
        <taxon>Daphniidae</taxon>
        <taxon>Daphnia</taxon>
        <taxon>Daphnia similis group</taxon>
    </lineage>
</organism>
<keyword evidence="3 9" id="KW-0812">Transmembrane</keyword>
<dbReference type="Pfam" id="PF00520">
    <property type="entry name" value="Ion_trans"/>
    <property type="match status" value="1"/>
</dbReference>
<sequence>MLVEKIHLDGILLDRVRECHPSTLNTSYFVNFNVSEKGNGLAVTTESGKFFPTQPGQPGWIDSKFCKRECARYVCNDEKGSPCVCGRSWSYHKTRGIQGDGEGGETWSPSHHTNTSPTDAYGTIDFLGGPHPNKAQFIRLDFDSRPDLIFQLLIREWGLELPKLVISVHGGKANFELNSRVKLVFGEGLLRAAKTTGAWILTGGTNTGVTRHVGDALISERSPRLRGGRAVSIGIAPWGVVENRASLIGRKKDVAYQSIDHPRSKFAALNNRHAYFLLGDDGTVGRYGAEIALRRNLEKYIFRQRLPARATCSIPVVCLVVEGGMDTIRTVLEYVTDSPPVPVVVVEGSGRAADLIAFAHKCAMETEDNVAVQGMREQLMAAILQAFDVNQHQANKLLVEIFQCVENKDLITIFRPSENTTTSPNELDSAILCALFRAHYLSASEQLSLALAWNRVDIARSEIFVYGQEWPEGVLEETMMEALVKNRVDFVKLLLEMGVQMGKFLTIARLEELYHSKQGPANTLRYIVRDVRPHMSRNYPFTLIDIGLVINKLMGGAYRCSYTRRKFRHIYSELMGKSKEQLVVSDSALSGGFGQGDASQSFEDLQYHVQPSYNLFSQPFNELLVWAVLTKRQSMAKLMWHHGEEALAKALVASKLYRAMASEAADDDLEVEIYDELRSYAAEFDREALELLDYCYRQDDDLAQQLLTCELSNWSRQTCLRLAFACHHRELLAHPCAQLLLGDLWLGGLRTRRSTNLKIVLAIICPAFIFRLEFKSKKELLLMPQTETEHMIDLKDEDEHPPTKKIRDCSFCSASLTVSVQKEHINSDNWKCDTTNCLEIRNGDGSGTRCHTCDAGSYTNGIQDIPNNHADIHHDTTGLECTVVDHHHQLSFHRKLFEFYSAPITKFWTWTMAYFFFLAIYTYTLLIRTPPRPEWNECYVIVYISSFGMEKIRQILASEPVNLNRKLAVWASSAWNCCDAFFILEFFVGLILRQQEHTLEHGRVLYCLNIVFWYIRILLILRVSRFLGPFVTMIGWMLKRMVYYVTLMLVVLMSYGVFRQSVLYPHEEFSWFLVRDIFFKPYFMIYGELFADDINPPCGNGTKPDGSFDPEMPPCETGRWLNPLLMTAYLLMINILLLNLLIAVFNSIFLKNNVNSHKIWKFNRFAVVMDYDQKPTLPPPFIIFSHFVLFTKWIQRRFAGVKESYDCGLKLFLDKDDLERLYDFEEESMEGLVREREAKQNQTTDERIRLLGQRMESISSKMDDSYPLDNDVVLLDSLESRLALLEKAIERTTDRCIALHDCVVSQESFSQPLSKQPASMTLSAATTLLASALDGEAWTSTPILSDSSSNTSEDEQVYDRASESVKEFEVCRQEPDKVDEPIRPRVRTLLERRSTTSRLPRRKVILKRQLTEIQSESDNSAAIQQFAASDNPILNSRFPFPNDVSAWQNEQSENIRKPSPLFRADSRISNNGGEKYARSFLTAKVVAETQRLREMEGDVYHLMGGVIRRRRYLESENYDPSHEEMADEHEKMIFRKKCESLTINMEDSRAVPEDATITADVSTE</sequence>
<dbReference type="InterPro" id="IPR005821">
    <property type="entry name" value="Ion_trans_dom"/>
</dbReference>
<evidence type="ECO:0008006" key="15">
    <source>
        <dbReference type="Google" id="ProtNLM"/>
    </source>
</evidence>
<evidence type="ECO:0000259" key="10">
    <source>
        <dbReference type="Pfam" id="PF00520"/>
    </source>
</evidence>
<dbReference type="PANTHER" id="PTHR13800">
    <property type="entry name" value="TRANSIENT RECEPTOR POTENTIAL CATION CHANNEL, SUBFAMILY M, MEMBER 6"/>
    <property type="match status" value="1"/>
</dbReference>
<evidence type="ECO:0000256" key="7">
    <source>
        <dbReference type="ARBA" id="ARBA00023303"/>
    </source>
</evidence>
<keyword evidence="6 9" id="KW-0472">Membrane</keyword>
<feature type="domain" description="TRPM-like" evidence="12">
    <location>
        <begin position="462"/>
        <end position="734"/>
    </location>
</feature>
<comment type="subcellular location">
    <subcellularLocation>
        <location evidence="1">Membrane</location>
        <topology evidence="1">Multi-pass membrane protein</topology>
    </subcellularLocation>
</comment>
<dbReference type="InterPro" id="IPR057366">
    <property type="entry name" value="TRPM-like"/>
</dbReference>
<dbReference type="InterPro" id="IPR050927">
    <property type="entry name" value="TRPM"/>
</dbReference>
<dbReference type="GO" id="GO:0005261">
    <property type="term" value="F:monoatomic cation channel activity"/>
    <property type="evidence" value="ECO:0007669"/>
    <property type="project" value="TreeGrafter"/>
</dbReference>
<keyword evidence="14" id="KW-1185">Reference proteome</keyword>
<dbReference type="InterPro" id="IPR041491">
    <property type="entry name" value="TRPM_SLOG"/>
</dbReference>
<name>A0AAD5PTG7_9CRUS</name>
<evidence type="ECO:0000256" key="6">
    <source>
        <dbReference type="ARBA" id="ARBA00023136"/>
    </source>
</evidence>
<feature type="coiled-coil region" evidence="8">
    <location>
        <begin position="1215"/>
        <end position="1242"/>
    </location>
</feature>
<evidence type="ECO:0000313" key="14">
    <source>
        <dbReference type="Proteomes" id="UP000820818"/>
    </source>
</evidence>
<evidence type="ECO:0000259" key="12">
    <source>
        <dbReference type="Pfam" id="PF25508"/>
    </source>
</evidence>
<evidence type="ECO:0000256" key="9">
    <source>
        <dbReference type="SAM" id="Phobius"/>
    </source>
</evidence>
<feature type="domain" description="Ion transport" evidence="10">
    <location>
        <begin position="909"/>
        <end position="1150"/>
    </location>
</feature>
<evidence type="ECO:0000259" key="11">
    <source>
        <dbReference type="Pfam" id="PF18139"/>
    </source>
</evidence>
<proteinExistence type="predicted"/>
<keyword evidence="2" id="KW-0813">Transport</keyword>
<dbReference type="Pfam" id="PF18139">
    <property type="entry name" value="LSDAT_euk"/>
    <property type="match status" value="1"/>
</dbReference>
<accession>A0AAD5PTG7</accession>
<feature type="domain" description="TRPM SLOG" evidence="11">
    <location>
        <begin position="135"/>
        <end position="404"/>
    </location>
</feature>
<feature type="transmembrane region" description="Helical" evidence="9">
    <location>
        <begin position="907"/>
        <end position="926"/>
    </location>
</feature>
<reference evidence="13 14" key="1">
    <citation type="submission" date="2022-05" db="EMBL/GenBank/DDBJ databases">
        <title>A multi-omics perspective on studying reproductive biology in Daphnia sinensis.</title>
        <authorList>
            <person name="Jia J."/>
        </authorList>
    </citation>
    <scope>NUCLEOTIDE SEQUENCE [LARGE SCALE GENOMIC DNA]</scope>
    <source>
        <strain evidence="13 14">WSL</strain>
    </source>
</reference>
<dbReference type="PANTHER" id="PTHR13800:SF1">
    <property type="entry name" value="TRANSIENT RECEPTOR POTENTIAL CATION CHANNEL TRPM"/>
    <property type="match status" value="1"/>
</dbReference>
<dbReference type="GO" id="GO:0005886">
    <property type="term" value="C:plasma membrane"/>
    <property type="evidence" value="ECO:0007669"/>
    <property type="project" value="TreeGrafter"/>
</dbReference>
<protein>
    <recommendedName>
        <fullName evidence="15">Transient receptor potential cation channel subfamily M member</fullName>
    </recommendedName>
</protein>
<keyword evidence="7" id="KW-0407">Ion channel</keyword>